<sequence length="66" mass="7499">MNSELLGASKSIRVEGIRVNDLFVPETLAQNVTLPGHSAIKSRRFSHVDLWNIQRRLKTARRTLSL</sequence>
<protein>
    <submittedName>
        <fullName evidence="1">Uncharacterized protein</fullName>
    </submittedName>
</protein>
<proteinExistence type="predicted"/>
<gene>
    <name evidence="1" type="ORF">GCM10023143_02970</name>
</gene>
<evidence type="ECO:0000313" key="1">
    <source>
        <dbReference type="EMBL" id="GAA4301339.1"/>
    </source>
</evidence>
<accession>A0ABP8FDQ6</accession>
<comment type="caution">
    <text evidence="1">The sequence shown here is derived from an EMBL/GenBank/DDBJ whole genome shotgun (WGS) entry which is preliminary data.</text>
</comment>
<name>A0ABP8FDQ6_9BACT</name>
<keyword evidence="2" id="KW-1185">Reference proteome</keyword>
<evidence type="ECO:0000313" key="2">
    <source>
        <dbReference type="Proteomes" id="UP001501207"/>
    </source>
</evidence>
<dbReference type="Proteomes" id="UP001501207">
    <property type="component" value="Unassembled WGS sequence"/>
</dbReference>
<dbReference type="EMBL" id="BAABFN010000001">
    <property type="protein sequence ID" value="GAA4301339.1"/>
    <property type="molecule type" value="Genomic_DNA"/>
</dbReference>
<reference evidence="2" key="1">
    <citation type="journal article" date="2019" name="Int. J. Syst. Evol. Microbiol.">
        <title>The Global Catalogue of Microorganisms (GCM) 10K type strain sequencing project: providing services to taxonomists for standard genome sequencing and annotation.</title>
        <authorList>
            <consortium name="The Broad Institute Genomics Platform"/>
            <consortium name="The Broad Institute Genome Sequencing Center for Infectious Disease"/>
            <person name="Wu L."/>
            <person name="Ma J."/>
        </authorList>
    </citation>
    <scope>NUCLEOTIDE SEQUENCE [LARGE SCALE GENOMIC DNA]</scope>
    <source>
        <strain evidence="2">JCM 17664</strain>
    </source>
</reference>
<dbReference type="RefSeq" id="WP_344974198.1">
    <property type="nucleotide sequence ID" value="NZ_BAABFN010000001.1"/>
</dbReference>
<organism evidence="1 2">
    <name type="scientific">Compostibacter hankyongensis</name>
    <dbReference type="NCBI Taxonomy" id="1007089"/>
    <lineage>
        <taxon>Bacteria</taxon>
        <taxon>Pseudomonadati</taxon>
        <taxon>Bacteroidota</taxon>
        <taxon>Chitinophagia</taxon>
        <taxon>Chitinophagales</taxon>
        <taxon>Chitinophagaceae</taxon>
        <taxon>Compostibacter</taxon>
    </lineage>
</organism>